<dbReference type="Pfam" id="PF06597">
    <property type="entry name" value="Clostridium_P47"/>
    <property type="match status" value="1"/>
</dbReference>
<protein>
    <recommendedName>
        <fullName evidence="7">Clostridium P-47 protein</fullName>
    </recommendedName>
</protein>
<dbReference type="InterPro" id="IPR010567">
    <property type="entry name" value="OrfX2/OrfX3/P47"/>
</dbReference>
<sequence>MKKRNVDSLRMYDWTKTIEDVKNRDSKMLRNVPSSFYQEMKEPSMSAKVQGNWGNWELTDEGSGQYPIFKCYIENGTFEVDTNNAKTTHHLQNSWIKICLKIEDSQTEMYVISEKEDTLYSINHSFHFDNGHGMASILLEKLLVTWFKEHRHLLHQQINTYNIQYSTLEDLALMGWDTNYVTSFSNVNKNIQQKELYPKKFNNEFTDTSLGFPIQFSMDGTFDSWEITTGADGQNVNFICKIGENSSILNHLANVTYEFASDAYVKIQLKLQYLNAKETTIEDSTGVGDGHQVDLKVKTDQDESENPPVIIVDSHYSPDIFDSFKTIVTAMFKEWFTKNIDQFENIFSHFLLGETAKDENFQWLKPTDKYYGVAEGKDENGKPSLDKSVFSVMAMVENRNNKYPSHTVDARLLHAVKNAKDTNDSAFGIDMPLFVEKWLVRGLDIMQVGTPDQFEKTDNGLFIQNKERIQFGKIYNHNNELVDSHIDPKKFRLGITNNKMVLDIEDLTWQQTRGMIGHLSYQQHYGLSLKSGVDELGKEYRNVLVPIEEDDATLTFTYTLEDWYVREQLIIEMAVGLALSIGTGIIFSAVSPTFRTAMNYISGLFKKVGTTMMRAVISVRELLYRIGGGAYRESLIQASRSGSNNVYRATTIANVSSPSVLEAVKNEARYIWSRIWENKLKSALVFSQMAVIRTVSLTPFMIGKYLEYMAKEHYSELPTIDAFLANCVGAVKWPDNSELQVETAQLQGIYLMGGKLIK</sequence>
<reference evidence="5 6" key="1">
    <citation type="submission" date="2018-11" db="EMBL/GenBank/DDBJ databases">
        <title>Phylogenetic determinants of toxin gene distribution in genomes of Brevibacillus laterosporus.</title>
        <authorList>
            <person name="Glare T.R."/>
            <person name="Durrant A."/>
            <person name="Berry C."/>
            <person name="Palma L."/>
            <person name="Ormskirk M."/>
            <person name="Cox M.O."/>
        </authorList>
    </citation>
    <scope>NUCLEOTIDE SEQUENCE [LARGE SCALE GENOMIC DNA]</scope>
    <source>
        <strain evidence="5 6">1821L</strain>
    </source>
</reference>
<name>A0A518V439_BRELA</name>
<keyword evidence="1" id="KW-0843">Virulence</keyword>
<dbReference type="OrthoDB" id="2082394at2"/>
<evidence type="ECO:0008006" key="7">
    <source>
        <dbReference type="Google" id="ProtNLM"/>
    </source>
</evidence>
<organism evidence="5 6">
    <name type="scientific">Brevibacillus laterosporus</name>
    <name type="common">Bacillus laterosporus</name>
    <dbReference type="NCBI Taxonomy" id="1465"/>
    <lineage>
        <taxon>Bacteria</taxon>
        <taxon>Bacillati</taxon>
        <taxon>Bacillota</taxon>
        <taxon>Bacilli</taxon>
        <taxon>Bacillales</taxon>
        <taxon>Paenibacillaceae</taxon>
        <taxon>Brevibacillus</taxon>
    </lineage>
</organism>
<dbReference type="AlphaFoldDB" id="A0A518V439"/>
<evidence type="ECO:0000259" key="3">
    <source>
        <dbReference type="Pfam" id="PF06597"/>
    </source>
</evidence>
<proteinExistence type="inferred from homology"/>
<comment type="similarity">
    <text evidence="2">Belongs to the TULIP P47 family.</text>
</comment>
<gene>
    <name evidence="5" type="ORF">EEL30_04885</name>
</gene>
<keyword evidence="6" id="KW-1185">Reference proteome</keyword>
<dbReference type="InterPro" id="IPR058824">
    <property type="entry name" value="Orfx2_N"/>
</dbReference>
<dbReference type="Pfam" id="PF26543">
    <property type="entry name" value="Orfx2_N"/>
    <property type="match status" value="1"/>
</dbReference>
<evidence type="ECO:0000256" key="1">
    <source>
        <dbReference type="ARBA" id="ARBA00023026"/>
    </source>
</evidence>
<dbReference type="EMBL" id="CP033464">
    <property type="protein sequence ID" value="QDX91763.1"/>
    <property type="molecule type" value="Genomic_DNA"/>
</dbReference>
<evidence type="ECO:0000259" key="4">
    <source>
        <dbReference type="Pfam" id="PF26543"/>
    </source>
</evidence>
<feature type="domain" description="Protein OrfX2/OrfX3/P47" evidence="3">
    <location>
        <begin position="174"/>
        <end position="465"/>
    </location>
</feature>
<feature type="domain" description="Orfx2 N-terminal TULIPs" evidence="4">
    <location>
        <begin position="5"/>
        <end position="169"/>
    </location>
</feature>
<dbReference type="Proteomes" id="UP000319432">
    <property type="component" value="Chromosome"/>
</dbReference>
<evidence type="ECO:0000313" key="6">
    <source>
        <dbReference type="Proteomes" id="UP000319432"/>
    </source>
</evidence>
<accession>A0A518V439</accession>
<evidence type="ECO:0000313" key="5">
    <source>
        <dbReference type="EMBL" id="QDX91763.1"/>
    </source>
</evidence>
<evidence type="ECO:0000256" key="2">
    <source>
        <dbReference type="ARBA" id="ARBA00035010"/>
    </source>
</evidence>